<dbReference type="Proteomes" id="UP000799302">
    <property type="component" value="Unassembled WGS sequence"/>
</dbReference>
<feature type="region of interest" description="Disordered" evidence="5">
    <location>
        <begin position="30"/>
        <end position="52"/>
    </location>
</feature>
<dbReference type="InterPro" id="IPR009069">
    <property type="entry name" value="Cys_alpha_HP_mot_SF"/>
</dbReference>
<dbReference type="PANTHER" id="PTHR46811">
    <property type="entry name" value="COILED-COIL-HELIX-COILED-COIL-HELIX DOMAIN-CONTAINING PROTEIN 7"/>
    <property type="match status" value="1"/>
</dbReference>
<keyword evidence="4" id="KW-1015">Disulfide bond</keyword>
<keyword evidence="7" id="KW-1185">Reference proteome</keyword>
<dbReference type="PANTHER" id="PTHR46811:SF1">
    <property type="entry name" value="COILED-COIL-HELIX-COILED-COIL-HELIX DOMAIN-CONTAINING PROTEIN 7"/>
    <property type="match status" value="1"/>
</dbReference>
<dbReference type="GO" id="GO:0033108">
    <property type="term" value="P:mitochondrial respiratory chain complex assembly"/>
    <property type="evidence" value="ECO:0007669"/>
    <property type="project" value="TreeGrafter"/>
</dbReference>
<comment type="subcellular location">
    <subcellularLocation>
        <location evidence="2">Mitochondrion intermembrane space</location>
    </subcellularLocation>
</comment>
<protein>
    <recommendedName>
        <fullName evidence="8">Cytochrome c oxidase-assembly factor COX23, mitochondrial</fullName>
    </recommendedName>
</protein>
<dbReference type="SUPFAM" id="SSF47072">
    <property type="entry name" value="Cysteine alpha-hairpin motif"/>
    <property type="match status" value="1"/>
</dbReference>
<evidence type="ECO:0000256" key="3">
    <source>
        <dbReference type="ARBA" id="ARBA00023128"/>
    </source>
</evidence>
<dbReference type="GO" id="GO:0005758">
    <property type="term" value="C:mitochondrial intermembrane space"/>
    <property type="evidence" value="ECO:0007669"/>
    <property type="project" value="UniProtKB-SubCell"/>
</dbReference>
<sequence>MIPGFLWIKHSKGCKHKAIVVVIGYQTGTEPTSLSPIMEPSDPKKEKDPWTKENSKAFEAKDVSKYYDPCQEAAERTYRCLTRNDGDREFCRDYFEYDHSVNHTQYRDCKKQWTAKWREEKAKNFFNWS</sequence>
<evidence type="ECO:0000313" key="7">
    <source>
        <dbReference type="Proteomes" id="UP000799302"/>
    </source>
</evidence>
<gene>
    <name evidence="6" type="ORF">BT63DRAFT_458414</name>
</gene>
<dbReference type="OrthoDB" id="9971592at2759"/>
<dbReference type="AlphaFoldDB" id="A0A6A6U191"/>
<proteinExistence type="predicted"/>
<evidence type="ECO:0000256" key="1">
    <source>
        <dbReference type="ARBA" id="ARBA00003875"/>
    </source>
</evidence>
<evidence type="ECO:0000256" key="2">
    <source>
        <dbReference type="ARBA" id="ARBA00004569"/>
    </source>
</evidence>
<accession>A0A6A6U191</accession>
<evidence type="ECO:0000256" key="5">
    <source>
        <dbReference type="SAM" id="MobiDB-lite"/>
    </source>
</evidence>
<dbReference type="InterPro" id="IPR051040">
    <property type="entry name" value="COX23"/>
</dbReference>
<dbReference type="EMBL" id="MU004239">
    <property type="protein sequence ID" value="KAF2666049.1"/>
    <property type="molecule type" value="Genomic_DNA"/>
</dbReference>
<evidence type="ECO:0000313" key="6">
    <source>
        <dbReference type="EMBL" id="KAF2666049.1"/>
    </source>
</evidence>
<feature type="compositionally biased region" description="Basic and acidic residues" evidence="5">
    <location>
        <begin position="41"/>
        <end position="52"/>
    </location>
</feature>
<name>A0A6A6U191_9PEZI</name>
<reference evidence="6" key="1">
    <citation type="journal article" date="2020" name="Stud. Mycol.">
        <title>101 Dothideomycetes genomes: a test case for predicting lifestyles and emergence of pathogens.</title>
        <authorList>
            <person name="Haridas S."/>
            <person name="Albert R."/>
            <person name="Binder M."/>
            <person name="Bloem J."/>
            <person name="Labutti K."/>
            <person name="Salamov A."/>
            <person name="Andreopoulos B."/>
            <person name="Baker S."/>
            <person name="Barry K."/>
            <person name="Bills G."/>
            <person name="Bluhm B."/>
            <person name="Cannon C."/>
            <person name="Castanera R."/>
            <person name="Culley D."/>
            <person name="Daum C."/>
            <person name="Ezra D."/>
            <person name="Gonzalez J."/>
            <person name="Henrissat B."/>
            <person name="Kuo A."/>
            <person name="Liang C."/>
            <person name="Lipzen A."/>
            <person name="Lutzoni F."/>
            <person name="Magnuson J."/>
            <person name="Mondo S."/>
            <person name="Nolan M."/>
            <person name="Ohm R."/>
            <person name="Pangilinan J."/>
            <person name="Park H.-J."/>
            <person name="Ramirez L."/>
            <person name="Alfaro M."/>
            <person name="Sun H."/>
            <person name="Tritt A."/>
            <person name="Yoshinaga Y."/>
            <person name="Zwiers L.-H."/>
            <person name="Turgeon B."/>
            <person name="Goodwin S."/>
            <person name="Spatafora J."/>
            <person name="Crous P."/>
            <person name="Grigoriev I."/>
        </authorList>
    </citation>
    <scope>NUCLEOTIDE SEQUENCE</scope>
    <source>
        <strain evidence="6">CBS 115976</strain>
    </source>
</reference>
<comment type="function">
    <text evidence="1">Required for the assembly of cytochrome c oxidase.</text>
</comment>
<organism evidence="6 7">
    <name type="scientific">Microthyrium microscopicum</name>
    <dbReference type="NCBI Taxonomy" id="703497"/>
    <lineage>
        <taxon>Eukaryota</taxon>
        <taxon>Fungi</taxon>
        <taxon>Dikarya</taxon>
        <taxon>Ascomycota</taxon>
        <taxon>Pezizomycotina</taxon>
        <taxon>Dothideomycetes</taxon>
        <taxon>Dothideomycetes incertae sedis</taxon>
        <taxon>Microthyriales</taxon>
        <taxon>Microthyriaceae</taxon>
        <taxon>Microthyrium</taxon>
    </lineage>
</organism>
<evidence type="ECO:0008006" key="8">
    <source>
        <dbReference type="Google" id="ProtNLM"/>
    </source>
</evidence>
<evidence type="ECO:0000256" key="4">
    <source>
        <dbReference type="ARBA" id="ARBA00023157"/>
    </source>
</evidence>
<keyword evidence="3" id="KW-0496">Mitochondrion</keyword>